<evidence type="ECO:0000313" key="2">
    <source>
        <dbReference type="EMBL" id="RJY33601.1"/>
    </source>
</evidence>
<dbReference type="AlphaFoldDB" id="A0A3A6W9Y6"/>
<name>A0A3A6W9Y6_LEGPN</name>
<dbReference type="SUPFAM" id="SSF54593">
    <property type="entry name" value="Glyoxalase/Bleomycin resistance protein/Dihydroxybiphenyl dioxygenase"/>
    <property type="match status" value="1"/>
</dbReference>
<dbReference type="CDD" id="cd06587">
    <property type="entry name" value="VOC"/>
    <property type="match status" value="1"/>
</dbReference>
<dbReference type="PROSITE" id="PS51819">
    <property type="entry name" value="VOC"/>
    <property type="match status" value="1"/>
</dbReference>
<dbReference type="InterPro" id="IPR029068">
    <property type="entry name" value="Glyas_Bleomycin-R_OHBP_Dase"/>
</dbReference>
<dbReference type="Proteomes" id="UP000277145">
    <property type="component" value="Unassembled WGS sequence"/>
</dbReference>
<dbReference type="InterPro" id="IPR004360">
    <property type="entry name" value="Glyas_Fos-R_dOase_dom"/>
</dbReference>
<organism evidence="2 3">
    <name type="scientific">Legionella pneumophila subsp. pneumophila</name>
    <dbReference type="NCBI Taxonomy" id="91891"/>
    <lineage>
        <taxon>Bacteria</taxon>
        <taxon>Pseudomonadati</taxon>
        <taxon>Pseudomonadota</taxon>
        <taxon>Gammaproteobacteria</taxon>
        <taxon>Legionellales</taxon>
        <taxon>Legionellaceae</taxon>
        <taxon>Legionella</taxon>
    </lineage>
</organism>
<dbReference type="EMBL" id="QWDR01000001">
    <property type="protein sequence ID" value="RJY33601.1"/>
    <property type="molecule type" value="Genomic_DNA"/>
</dbReference>
<reference evidence="2 3" key="1">
    <citation type="submission" date="2018-08" db="EMBL/GenBank/DDBJ databases">
        <title>Genome Sequences of Legionella pneumophila subsp. pneumophila Isolates, Recovered from a Drinking Water System in a Large Builging.</title>
        <authorList>
            <person name="Gomez-Alvarez V."/>
            <person name="Boczek L."/>
            <person name="King D."/>
            <person name="Pemberton A."/>
            <person name="Pfaller S."/>
            <person name="Rodgers M."/>
            <person name="Santodomingo J."/>
            <person name="Revetta R."/>
        </authorList>
    </citation>
    <scope>NUCLEOTIDE SEQUENCE [LARGE SCALE GENOMIC DNA]</scope>
    <source>
        <strain evidence="2 3">L01C.1</strain>
    </source>
</reference>
<proteinExistence type="predicted"/>
<evidence type="ECO:0000313" key="3">
    <source>
        <dbReference type="Proteomes" id="UP000277145"/>
    </source>
</evidence>
<evidence type="ECO:0000259" key="1">
    <source>
        <dbReference type="PROSITE" id="PS51819"/>
    </source>
</evidence>
<comment type="caution">
    <text evidence="2">The sequence shown here is derived from an EMBL/GenBank/DDBJ whole genome shotgun (WGS) entry which is preliminary data.</text>
</comment>
<feature type="domain" description="VOC" evidence="1">
    <location>
        <begin position="27"/>
        <end position="141"/>
    </location>
</feature>
<protein>
    <submittedName>
        <fullName evidence="2">VOC family protein</fullName>
    </submittedName>
</protein>
<sequence>MFIIVIYNSSNGESIFKFQQGALMIKKIAFTMYPVQNMDRARQFYEKTIGLKVGKISAEGAWVEYDLPQGGCFAITTLAQGVIPSANSGGSVAFEVDNLDDLVFQLKSKGVQFKIDLFASPVCRMAIAVDSEGNAFTLHQLT</sequence>
<dbReference type="Gene3D" id="3.10.180.10">
    <property type="entry name" value="2,3-Dihydroxybiphenyl 1,2-Dioxygenase, domain 1"/>
    <property type="match status" value="1"/>
</dbReference>
<dbReference type="Pfam" id="PF00903">
    <property type="entry name" value="Glyoxalase"/>
    <property type="match status" value="1"/>
</dbReference>
<gene>
    <name evidence="2" type="ORF">D1H98_01975</name>
</gene>
<accession>A0A3A6W9Y6</accession>
<dbReference type="InterPro" id="IPR037523">
    <property type="entry name" value="VOC_core"/>
</dbReference>